<keyword evidence="6" id="KW-1185">Reference proteome</keyword>
<dbReference type="InterPro" id="IPR004265">
    <property type="entry name" value="Dirigent"/>
</dbReference>
<dbReference type="STRING" id="3659.A0A0A0KBU8"/>
<reference evidence="5 6" key="1">
    <citation type="journal article" date="2009" name="Nat. Genet.">
        <title>The genome of the cucumber, Cucumis sativus L.</title>
        <authorList>
            <person name="Huang S."/>
            <person name="Li R."/>
            <person name="Zhang Z."/>
            <person name="Li L."/>
            <person name="Gu X."/>
            <person name="Fan W."/>
            <person name="Lucas W.J."/>
            <person name="Wang X."/>
            <person name="Xie B."/>
            <person name="Ni P."/>
            <person name="Ren Y."/>
            <person name="Zhu H."/>
            <person name="Li J."/>
            <person name="Lin K."/>
            <person name="Jin W."/>
            <person name="Fei Z."/>
            <person name="Li G."/>
            <person name="Staub J."/>
            <person name="Kilian A."/>
            <person name="van der Vossen E.A."/>
            <person name="Wu Y."/>
            <person name="Guo J."/>
            <person name="He J."/>
            <person name="Jia Z."/>
            <person name="Ren Y."/>
            <person name="Tian G."/>
            <person name="Lu Y."/>
            <person name="Ruan J."/>
            <person name="Qian W."/>
            <person name="Wang M."/>
            <person name="Huang Q."/>
            <person name="Li B."/>
            <person name="Xuan Z."/>
            <person name="Cao J."/>
            <person name="Asan"/>
            <person name="Wu Z."/>
            <person name="Zhang J."/>
            <person name="Cai Q."/>
            <person name="Bai Y."/>
            <person name="Zhao B."/>
            <person name="Han Y."/>
            <person name="Li Y."/>
            <person name="Li X."/>
            <person name="Wang S."/>
            <person name="Shi Q."/>
            <person name="Liu S."/>
            <person name="Cho W.K."/>
            <person name="Kim J.Y."/>
            <person name="Xu Y."/>
            <person name="Heller-Uszynska K."/>
            <person name="Miao H."/>
            <person name="Cheng Z."/>
            <person name="Zhang S."/>
            <person name="Wu J."/>
            <person name="Yang Y."/>
            <person name="Kang H."/>
            <person name="Li M."/>
            <person name="Liang H."/>
            <person name="Ren X."/>
            <person name="Shi Z."/>
            <person name="Wen M."/>
            <person name="Jian M."/>
            <person name="Yang H."/>
            <person name="Zhang G."/>
            <person name="Yang Z."/>
            <person name="Chen R."/>
            <person name="Liu S."/>
            <person name="Li J."/>
            <person name="Ma L."/>
            <person name="Liu H."/>
            <person name="Zhou Y."/>
            <person name="Zhao J."/>
            <person name="Fang X."/>
            <person name="Li G."/>
            <person name="Fang L."/>
            <person name="Li Y."/>
            <person name="Liu D."/>
            <person name="Zheng H."/>
            <person name="Zhang Y."/>
            <person name="Qin N."/>
            <person name="Li Z."/>
            <person name="Yang G."/>
            <person name="Yang S."/>
            <person name="Bolund L."/>
            <person name="Kristiansen K."/>
            <person name="Zheng H."/>
            <person name="Li S."/>
            <person name="Zhang X."/>
            <person name="Yang H."/>
            <person name="Wang J."/>
            <person name="Sun R."/>
            <person name="Zhang B."/>
            <person name="Jiang S."/>
            <person name="Wang J."/>
            <person name="Du Y."/>
            <person name="Li S."/>
        </authorList>
    </citation>
    <scope>NUCLEOTIDE SEQUENCE [LARGE SCALE GENOMIC DNA]</scope>
    <source>
        <strain evidence="6">cv. 9930</strain>
    </source>
</reference>
<keyword evidence="4" id="KW-0052">Apoplast</keyword>
<dbReference type="Gramene" id="KGN46324">
    <property type="protein sequence ID" value="KGN46324"/>
    <property type="gene ID" value="Csa_6G084580"/>
</dbReference>
<dbReference type="InterPro" id="IPR044859">
    <property type="entry name" value="Allene_oxi_cyc_Dirigent"/>
</dbReference>
<protein>
    <recommendedName>
        <fullName evidence="4">Dirigent protein</fullName>
    </recommendedName>
</protein>
<evidence type="ECO:0000313" key="6">
    <source>
        <dbReference type="Proteomes" id="UP000029981"/>
    </source>
</evidence>
<sequence>MTIKSITCFILLRRADLLRKENMTASISANHFLFLFLFLILSSSIAYTQQDEAFFINKSMDKKLLGLETEQLSHLRVYWHDVLSGNNPTSIEIVPPISDKFISGFGYIRMIDNALTEEQDRSSKLLGRAQGLYASASQDKVALLMAMNFVFTSGKYNGSSISLYGRNPWMEDVRELSVIGGSGLFRFARGYAKLHTVELDIAKGNAVVEYNIYIFHYADSIALF</sequence>
<evidence type="ECO:0000313" key="5">
    <source>
        <dbReference type="EMBL" id="KGN46324.1"/>
    </source>
</evidence>
<comment type="function">
    <text evidence="4">Dirigent proteins impart stereoselectivity on the phenoxy radical-coupling reaction, yielding optically active lignans from two molecules of coniferyl alcohol in the biosynthesis of lignans, flavonolignans, and alkaloids and thus plays a central role in plant secondary metabolism.</text>
</comment>
<evidence type="ECO:0000256" key="3">
    <source>
        <dbReference type="ARBA" id="ARBA00022525"/>
    </source>
</evidence>
<reference evidence="5 6" key="4">
    <citation type="journal article" date="2011" name="BMC Genomics">
        <title>RNA-Seq improves annotation of protein-coding genes in the cucumber genome.</title>
        <authorList>
            <person name="Li Z."/>
            <person name="Zhang Z."/>
            <person name="Yan P."/>
            <person name="Huang S."/>
            <person name="Fei Z."/>
            <person name="Lin K."/>
        </authorList>
    </citation>
    <scope>NUCLEOTIDE SEQUENCE [LARGE SCALE GENOMIC DNA]</scope>
    <source>
        <strain evidence="6">cv. 9930</strain>
    </source>
</reference>
<evidence type="ECO:0000256" key="4">
    <source>
        <dbReference type="RuleBase" id="RU363099"/>
    </source>
</evidence>
<gene>
    <name evidence="5" type="ORF">Csa_6G084580</name>
</gene>
<comment type="similarity">
    <text evidence="1 4">Belongs to the plant dirigent protein family.</text>
</comment>
<dbReference type="GO" id="GO:0009699">
    <property type="term" value="P:phenylpropanoid biosynthetic process"/>
    <property type="evidence" value="ECO:0007669"/>
    <property type="project" value="UniProtKB-ARBA"/>
</dbReference>
<reference evidence="5 6" key="3">
    <citation type="journal article" date="2010" name="BMC Genomics">
        <title>Transcriptome sequencing and comparative analysis of cucumber flowers with different sex types.</title>
        <authorList>
            <person name="Guo S."/>
            <person name="Zheng Y."/>
            <person name="Joung J.G."/>
            <person name="Liu S."/>
            <person name="Zhang Z."/>
            <person name="Crasta O.R."/>
            <person name="Sobral B.W."/>
            <person name="Xu Y."/>
            <person name="Huang S."/>
            <person name="Fei Z."/>
        </authorList>
    </citation>
    <scope>NUCLEOTIDE SEQUENCE [LARGE SCALE GENOMIC DNA]</scope>
    <source>
        <strain evidence="6">cv. 9930</strain>
    </source>
</reference>
<dbReference type="PANTHER" id="PTHR21495">
    <property type="entry name" value="NUCLEOPORIN-RELATED"/>
    <property type="match status" value="1"/>
</dbReference>
<dbReference type="Pfam" id="PF03018">
    <property type="entry name" value="Dirigent"/>
    <property type="match status" value="1"/>
</dbReference>
<evidence type="ECO:0000256" key="2">
    <source>
        <dbReference type="ARBA" id="ARBA00011738"/>
    </source>
</evidence>
<dbReference type="GO" id="GO:0048046">
    <property type="term" value="C:apoplast"/>
    <property type="evidence" value="ECO:0007669"/>
    <property type="project" value="UniProtKB-SubCell"/>
</dbReference>
<dbReference type="OrthoDB" id="1864232at2759"/>
<dbReference type="KEGG" id="csv:101213189"/>
<evidence type="ECO:0000256" key="1">
    <source>
        <dbReference type="ARBA" id="ARBA00010746"/>
    </source>
</evidence>
<dbReference type="OMA" id="RNTAMSK"/>
<comment type="subcellular location">
    <subcellularLocation>
        <location evidence="4">Secreted</location>
        <location evidence="4">Extracellular space</location>
        <location evidence="4">Apoplast</location>
    </subcellularLocation>
</comment>
<proteinExistence type="inferred from homology"/>
<dbReference type="Proteomes" id="UP000029981">
    <property type="component" value="Chromosome 6"/>
</dbReference>
<dbReference type="eggNOG" id="ENOG502S7A5">
    <property type="taxonomic scope" value="Eukaryota"/>
</dbReference>
<organism evidence="5 6">
    <name type="scientific">Cucumis sativus</name>
    <name type="common">Cucumber</name>
    <dbReference type="NCBI Taxonomy" id="3659"/>
    <lineage>
        <taxon>Eukaryota</taxon>
        <taxon>Viridiplantae</taxon>
        <taxon>Streptophyta</taxon>
        <taxon>Embryophyta</taxon>
        <taxon>Tracheophyta</taxon>
        <taxon>Spermatophyta</taxon>
        <taxon>Magnoliopsida</taxon>
        <taxon>eudicotyledons</taxon>
        <taxon>Gunneridae</taxon>
        <taxon>Pentapetalae</taxon>
        <taxon>rosids</taxon>
        <taxon>fabids</taxon>
        <taxon>Cucurbitales</taxon>
        <taxon>Cucurbitaceae</taxon>
        <taxon>Benincaseae</taxon>
        <taxon>Cucumis</taxon>
    </lineage>
</organism>
<accession>A0A0A0KBU8</accession>
<dbReference type="AlphaFoldDB" id="A0A0A0KBU8"/>
<comment type="subunit">
    <text evidence="2 4">Homodimer.</text>
</comment>
<dbReference type="EMBL" id="CM002927">
    <property type="protein sequence ID" value="KGN46324.1"/>
    <property type="molecule type" value="Genomic_DNA"/>
</dbReference>
<name>A0A0A0KBU8_CUCSA</name>
<reference evidence="5 6" key="2">
    <citation type="journal article" date="2009" name="PLoS ONE">
        <title>An integrated genetic and cytogenetic map of the cucumber genome.</title>
        <authorList>
            <person name="Ren Y."/>
            <person name="Zhang Z."/>
            <person name="Liu J."/>
            <person name="Staub J.E."/>
            <person name="Han Y."/>
            <person name="Cheng Z."/>
            <person name="Li X."/>
            <person name="Lu J."/>
            <person name="Miao H."/>
            <person name="Kang H."/>
            <person name="Xie B."/>
            <person name="Gu X."/>
            <person name="Wang X."/>
            <person name="Du Y."/>
            <person name="Jin W."/>
            <person name="Huang S."/>
        </authorList>
    </citation>
    <scope>NUCLEOTIDE SEQUENCE [LARGE SCALE GENOMIC DNA]</scope>
    <source>
        <strain evidence="6">cv. 9930</strain>
    </source>
</reference>
<dbReference type="Gene3D" id="2.40.480.10">
    <property type="entry name" value="Allene oxide cyclase-like"/>
    <property type="match status" value="1"/>
</dbReference>
<keyword evidence="3 4" id="KW-0964">Secreted</keyword>